<comment type="similarity">
    <text evidence="3">Belongs to the peptidase S51 family.</text>
</comment>
<evidence type="ECO:0000256" key="4">
    <source>
        <dbReference type="ARBA" id="ARBA00013115"/>
    </source>
</evidence>
<reference evidence="10 11" key="1">
    <citation type="submission" date="2015-11" db="EMBL/GenBank/DDBJ databases">
        <title>Genomic analysis of 38 Legionella species identifies large and diverse effector repertoires.</title>
        <authorList>
            <person name="Burstein D."/>
            <person name="Amaro F."/>
            <person name="Zusman T."/>
            <person name="Lifshitz Z."/>
            <person name="Cohen O."/>
            <person name="Gilbert J.A."/>
            <person name="Pupko T."/>
            <person name="Shuman H.A."/>
            <person name="Segal G."/>
        </authorList>
    </citation>
    <scope>NUCLEOTIDE SEQUENCE [LARGE SCALE GENOMIC DNA]</scope>
    <source>
        <strain evidence="10 11">ATCC 49751</strain>
    </source>
</reference>
<dbReference type="PATRIC" id="fig|45067.4.peg.800"/>
<evidence type="ECO:0000256" key="9">
    <source>
        <dbReference type="PIRSR" id="PIRSR032067-1"/>
    </source>
</evidence>
<comment type="catalytic activity">
    <reaction evidence="1">
        <text>[L-4-(L-arginin-2-N-yl)aspartate](n) + H2O = [L-4-(L-arginin-2-N-yl)aspartate](n-1) + L-4-(L-arginin-2-N-yl)aspartate</text>
        <dbReference type="Rhea" id="RHEA:12845"/>
        <dbReference type="Rhea" id="RHEA-COMP:13728"/>
        <dbReference type="Rhea" id="RHEA-COMP:13734"/>
        <dbReference type="ChEBI" id="CHEBI:15377"/>
        <dbReference type="ChEBI" id="CHEBI:137986"/>
        <dbReference type="ChEBI" id="CHEBI:137991"/>
        <dbReference type="EC" id="3.4.15.6"/>
    </reaction>
</comment>
<gene>
    <name evidence="10" type="ORF">Llan_0770</name>
</gene>
<dbReference type="GO" id="GO:0008241">
    <property type="term" value="F:peptidyl-dipeptidase activity"/>
    <property type="evidence" value="ECO:0007669"/>
    <property type="project" value="UniProtKB-EC"/>
</dbReference>
<dbReference type="PANTHER" id="PTHR36175">
    <property type="entry name" value="CYANOPHYCINASE"/>
    <property type="match status" value="1"/>
</dbReference>
<dbReference type="STRING" id="45067.Llan_0770"/>
<evidence type="ECO:0000313" key="10">
    <source>
        <dbReference type="EMBL" id="KTD23635.1"/>
    </source>
</evidence>
<proteinExistence type="inferred from homology"/>
<keyword evidence="11" id="KW-1185">Reference proteome</keyword>
<sequence>MKPKGKLLIIGGAEDKIDEPPDIMEQRKEFPRYDILSELLPDSRNKKIELITTGSEVQEEVKKTYQKVFVEMGYSNVGFIPIKEREEARKKNYLTRAEEAGAIFFTGGDQFRLSTILGGTPIIDIIKNRYLTDSTFIVAGTSAGAMVMSSVMITCGGLTEALLYRNLATSSGLGLLTSCIIDTHFIKRGRFSRLAHAIIMNPEQLGIGLGEDTALIIKNGSEAECRGSGMVVIIDGRDIRQTNITQIKEGEAVFVENLKVHILVKGCHFSLATRKLAKPAMSPHFD</sequence>
<accession>A0A0W0VU17</accession>
<evidence type="ECO:0000256" key="5">
    <source>
        <dbReference type="ARBA" id="ARBA00015719"/>
    </source>
</evidence>
<organism evidence="10 11">
    <name type="scientific">Legionella lansingensis</name>
    <dbReference type="NCBI Taxonomy" id="45067"/>
    <lineage>
        <taxon>Bacteria</taxon>
        <taxon>Pseudomonadati</taxon>
        <taxon>Pseudomonadota</taxon>
        <taxon>Gammaproteobacteria</taxon>
        <taxon>Legionellales</taxon>
        <taxon>Legionellaceae</taxon>
        <taxon>Legionella</taxon>
    </lineage>
</organism>
<comment type="function">
    <text evidence="2">Exopeptidase that catalyzes the hydrolytic cleavage of multi-L-arginyl-poly-L-aspartic acid (cyanophycin; a water-insoluble reserve polymer) into aspartate-arginine dipeptides.</text>
</comment>
<evidence type="ECO:0000256" key="3">
    <source>
        <dbReference type="ARBA" id="ARBA00006534"/>
    </source>
</evidence>
<feature type="active site" description="Charge relay system" evidence="9">
    <location>
        <position position="211"/>
    </location>
</feature>
<dbReference type="InterPro" id="IPR029062">
    <property type="entry name" value="Class_I_gatase-like"/>
</dbReference>
<keyword evidence="6" id="KW-0645">Protease</keyword>
<dbReference type="RefSeq" id="WP_028372683.1">
    <property type="nucleotide sequence ID" value="NZ_CAAAJD010000006.1"/>
</dbReference>
<name>A0A0W0VU17_9GAMM</name>
<dbReference type="EC" id="3.4.15.6" evidence="4"/>
<dbReference type="Proteomes" id="UP000054869">
    <property type="component" value="Unassembled WGS sequence"/>
</dbReference>
<evidence type="ECO:0000256" key="6">
    <source>
        <dbReference type="ARBA" id="ARBA00022670"/>
    </source>
</evidence>
<dbReference type="CDD" id="cd03145">
    <property type="entry name" value="GAT1_cyanophycinase"/>
    <property type="match status" value="1"/>
</dbReference>
<dbReference type="AlphaFoldDB" id="A0A0W0VU17"/>
<dbReference type="PIRSF" id="PIRSF032067">
    <property type="entry name" value="Cyanophycinase"/>
    <property type="match status" value="1"/>
</dbReference>
<dbReference type="GO" id="GO:0006508">
    <property type="term" value="P:proteolysis"/>
    <property type="evidence" value="ECO:0007669"/>
    <property type="project" value="UniProtKB-KW"/>
</dbReference>
<evidence type="ECO:0000313" key="11">
    <source>
        <dbReference type="Proteomes" id="UP000054869"/>
    </source>
</evidence>
<dbReference type="eggNOG" id="COG4242">
    <property type="taxonomic scope" value="Bacteria"/>
</dbReference>
<dbReference type="OrthoDB" id="9799980at2"/>
<feature type="active site" description="Charge relay system" evidence="9">
    <location>
        <position position="184"/>
    </location>
</feature>
<dbReference type="EMBL" id="LNYI01000012">
    <property type="protein sequence ID" value="KTD23635.1"/>
    <property type="molecule type" value="Genomic_DNA"/>
</dbReference>
<comment type="caution">
    <text evidence="10">The sequence shown here is derived from an EMBL/GenBank/DDBJ whole genome shotgun (WGS) entry which is preliminary data.</text>
</comment>
<evidence type="ECO:0000256" key="2">
    <source>
        <dbReference type="ARBA" id="ARBA00002039"/>
    </source>
</evidence>
<dbReference type="InterPro" id="IPR005320">
    <property type="entry name" value="Peptidase_S51"/>
</dbReference>
<dbReference type="GO" id="GO:0008236">
    <property type="term" value="F:serine-type peptidase activity"/>
    <property type="evidence" value="ECO:0007669"/>
    <property type="project" value="UniProtKB-KW"/>
</dbReference>
<evidence type="ECO:0000256" key="7">
    <source>
        <dbReference type="ARBA" id="ARBA00022801"/>
    </source>
</evidence>
<evidence type="ECO:0000256" key="8">
    <source>
        <dbReference type="ARBA" id="ARBA00022825"/>
    </source>
</evidence>
<dbReference type="SUPFAM" id="SSF52317">
    <property type="entry name" value="Class I glutamine amidotransferase-like"/>
    <property type="match status" value="1"/>
</dbReference>
<dbReference type="Gene3D" id="3.40.50.880">
    <property type="match status" value="1"/>
</dbReference>
<dbReference type="InterPro" id="IPR011811">
    <property type="entry name" value="Peptidase_S51_cyanophycinase"/>
</dbReference>
<keyword evidence="8" id="KW-0720">Serine protease</keyword>
<protein>
    <recommendedName>
        <fullName evidence="5">Cyanophycinase</fullName>
        <ecNumber evidence="4">3.4.15.6</ecNumber>
    </recommendedName>
</protein>
<keyword evidence="7" id="KW-0378">Hydrolase</keyword>
<feature type="active site" description="Charge relay system" evidence="9">
    <location>
        <position position="142"/>
    </location>
</feature>
<dbReference type="PANTHER" id="PTHR36175:SF1">
    <property type="entry name" value="CYANOPHYCINASE"/>
    <property type="match status" value="1"/>
</dbReference>
<dbReference type="NCBIfam" id="TIGR02069">
    <property type="entry name" value="cyanophycinase"/>
    <property type="match status" value="1"/>
</dbReference>
<dbReference type="Pfam" id="PF03575">
    <property type="entry name" value="Peptidase_S51"/>
    <property type="match status" value="1"/>
</dbReference>
<evidence type="ECO:0000256" key="1">
    <source>
        <dbReference type="ARBA" id="ARBA00001092"/>
    </source>
</evidence>